<accession>A0A9D9GXV4</accession>
<comment type="similarity">
    <text evidence="1">Belongs to the membrane fusion protein (MFP) (TC 8.A.1) family.</text>
</comment>
<evidence type="ECO:0000313" key="4">
    <source>
        <dbReference type="EMBL" id="MBO8429066.1"/>
    </source>
</evidence>
<dbReference type="Pfam" id="PF25989">
    <property type="entry name" value="YknX_C"/>
    <property type="match status" value="1"/>
</dbReference>
<gene>
    <name evidence="4" type="ORF">IAC68_03920</name>
</gene>
<dbReference type="AlphaFoldDB" id="A0A9D9GXV4"/>
<organism evidence="4 5">
    <name type="scientific">Candidatus Egerieousia excrementavium</name>
    <dbReference type="NCBI Taxonomy" id="2840778"/>
    <lineage>
        <taxon>Bacteria</taxon>
        <taxon>Pseudomonadati</taxon>
        <taxon>Bacteroidota</taxon>
        <taxon>Bacteroidia</taxon>
        <taxon>Bacteroidales</taxon>
        <taxon>Candidatus Egerieousia</taxon>
    </lineage>
</organism>
<name>A0A9D9GXV4_9BACT</name>
<protein>
    <submittedName>
        <fullName evidence="4">Efflux RND transporter periplasmic adaptor subunit</fullName>
    </submittedName>
</protein>
<dbReference type="PANTHER" id="PTHR30469">
    <property type="entry name" value="MULTIDRUG RESISTANCE PROTEIN MDTA"/>
    <property type="match status" value="1"/>
</dbReference>
<feature type="signal peptide" evidence="2">
    <location>
        <begin position="1"/>
        <end position="21"/>
    </location>
</feature>
<feature type="chain" id="PRO_5039370093" evidence="2">
    <location>
        <begin position="22"/>
        <end position="353"/>
    </location>
</feature>
<reference evidence="4" key="1">
    <citation type="submission" date="2020-10" db="EMBL/GenBank/DDBJ databases">
        <authorList>
            <person name="Gilroy R."/>
        </authorList>
    </citation>
    <scope>NUCLEOTIDE SEQUENCE</scope>
    <source>
        <strain evidence="4">15467</strain>
    </source>
</reference>
<evidence type="ECO:0000259" key="3">
    <source>
        <dbReference type="Pfam" id="PF25989"/>
    </source>
</evidence>
<dbReference type="PROSITE" id="PS51257">
    <property type="entry name" value="PROKAR_LIPOPROTEIN"/>
    <property type="match status" value="1"/>
</dbReference>
<dbReference type="NCBIfam" id="TIGR01730">
    <property type="entry name" value="RND_mfp"/>
    <property type="match status" value="1"/>
</dbReference>
<dbReference type="EMBL" id="JADINB010000086">
    <property type="protein sequence ID" value="MBO8429066.1"/>
    <property type="molecule type" value="Genomic_DNA"/>
</dbReference>
<comment type="caution">
    <text evidence="4">The sequence shown here is derived from an EMBL/GenBank/DDBJ whole genome shotgun (WGS) entry which is preliminary data.</text>
</comment>
<feature type="domain" description="YknX-like C-terminal permuted SH3-like" evidence="3">
    <location>
        <begin position="273"/>
        <end position="340"/>
    </location>
</feature>
<dbReference type="Proteomes" id="UP000823635">
    <property type="component" value="Unassembled WGS sequence"/>
</dbReference>
<dbReference type="GO" id="GO:1990281">
    <property type="term" value="C:efflux pump complex"/>
    <property type="evidence" value="ECO:0007669"/>
    <property type="project" value="TreeGrafter"/>
</dbReference>
<dbReference type="PANTHER" id="PTHR30469:SF15">
    <property type="entry name" value="HLYD FAMILY OF SECRETION PROTEINS"/>
    <property type="match status" value="1"/>
</dbReference>
<dbReference type="InterPro" id="IPR006143">
    <property type="entry name" value="RND_pump_MFP"/>
</dbReference>
<evidence type="ECO:0000313" key="5">
    <source>
        <dbReference type="Proteomes" id="UP000823635"/>
    </source>
</evidence>
<evidence type="ECO:0000256" key="2">
    <source>
        <dbReference type="SAM" id="SignalP"/>
    </source>
</evidence>
<sequence>MKGRRIIVVLFAVSLFFAGCSGPDGGQQSRKIVKTAVVEPSVQHKIAEFPGRVIAAREVNMAFKVSGTLQRIIPDEGDFVKKGEIIAIMDDRDYQLQYNAAKAEYANVKAQAERVFALYADSAATPQAFDNAKYGLAQIEAKYENSKNQLSYTRLSAPFDCYIQKHIMENASVVGAGMPVVTVISASVPEVEINIPASEFADRDNFSEFSATFDFMPGERMALEPVSISPKANANQLYTMKLRFADGRKSYPSPGMNTLVEIVSYGSDSLYTSIPSAALFSQNGKSRVWVLEDGCVHSREVVVSSLNLDGKAIVSSGLETGEQIVSAGVHKLHEGESVQVMDKPSETNVGGLL</sequence>
<evidence type="ECO:0000256" key="1">
    <source>
        <dbReference type="ARBA" id="ARBA00009477"/>
    </source>
</evidence>
<dbReference type="SUPFAM" id="SSF111369">
    <property type="entry name" value="HlyD-like secretion proteins"/>
    <property type="match status" value="1"/>
</dbReference>
<dbReference type="InterPro" id="IPR058637">
    <property type="entry name" value="YknX-like_C"/>
</dbReference>
<dbReference type="Gene3D" id="2.40.50.100">
    <property type="match status" value="1"/>
</dbReference>
<reference evidence="4" key="2">
    <citation type="journal article" date="2021" name="PeerJ">
        <title>Extensive microbial diversity within the chicken gut microbiome revealed by metagenomics and culture.</title>
        <authorList>
            <person name="Gilroy R."/>
            <person name="Ravi A."/>
            <person name="Getino M."/>
            <person name="Pursley I."/>
            <person name="Horton D.L."/>
            <person name="Alikhan N.F."/>
            <person name="Baker D."/>
            <person name="Gharbi K."/>
            <person name="Hall N."/>
            <person name="Watson M."/>
            <person name="Adriaenssens E.M."/>
            <person name="Foster-Nyarko E."/>
            <person name="Jarju S."/>
            <person name="Secka A."/>
            <person name="Antonio M."/>
            <person name="Oren A."/>
            <person name="Chaudhuri R.R."/>
            <person name="La Ragione R."/>
            <person name="Hildebrand F."/>
            <person name="Pallen M.J."/>
        </authorList>
    </citation>
    <scope>NUCLEOTIDE SEQUENCE</scope>
    <source>
        <strain evidence="4">15467</strain>
    </source>
</reference>
<proteinExistence type="inferred from homology"/>
<dbReference type="Gene3D" id="2.40.420.20">
    <property type="match status" value="1"/>
</dbReference>
<keyword evidence="2" id="KW-0732">Signal</keyword>
<dbReference type="GO" id="GO:0015562">
    <property type="term" value="F:efflux transmembrane transporter activity"/>
    <property type="evidence" value="ECO:0007669"/>
    <property type="project" value="TreeGrafter"/>
</dbReference>